<keyword evidence="6 7" id="KW-0472">Membrane</keyword>
<keyword evidence="3" id="KW-1003">Cell membrane</keyword>
<dbReference type="Proteomes" id="UP000426246">
    <property type="component" value="Chromosome"/>
</dbReference>
<evidence type="ECO:0000256" key="5">
    <source>
        <dbReference type="ARBA" id="ARBA00022989"/>
    </source>
</evidence>
<feature type="transmembrane region" description="Helical" evidence="7">
    <location>
        <begin position="338"/>
        <end position="360"/>
    </location>
</feature>
<dbReference type="Pfam" id="PF00528">
    <property type="entry name" value="BPD_transp_1"/>
    <property type="match status" value="1"/>
</dbReference>
<dbReference type="PROSITE" id="PS50928">
    <property type="entry name" value="ABC_TM1"/>
    <property type="match status" value="1"/>
</dbReference>
<keyword evidence="5 7" id="KW-1133">Transmembrane helix</keyword>
<dbReference type="AlphaFoldDB" id="A0A6B8RUB6"/>
<evidence type="ECO:0000313" key="10">
    <source>
        <dbReference type="Proteomes" id="UP000426246"/>
    </source>
</evidence>
<dbReference type="SUPFAM" id="SSF161098">
    <property type="entry name" value="MetI-like"/>
    <property type="match status" value="1"/>
</dbReference>
<dbReference type="SMART" id="SM00564">
    <property type="entry name" value="PQQ"/>
    <property type="match status" value="4"/>
</dbReference>
<feature type="transmembrane region" description="Helical" evidence="7">
    <location>
        <begin position="574"/>
        <end position="595"/>
    </location>
</feature>
<evidence type="ECO:0000256" key="7">
    <source>
        <dbReference type="RuleBase" id="RU363032"/>
    </source>
</evidence>
<keyword evidence="4 7" id="KW-0812">Transmembrane</keyword>
<sequence length="662" mass="73738">MNPYITPKTKVIHLRRWTVATLALMGITFILLIFIWYIGRDLATPVAWTKDIGSLESAVSLQKDTGFIIGSKNNELVKLDKSGDVVWTVKTTGTVKDITLSKDEMELAAVTEDRFLYIMDTANGKMKKSLPIPYPAIAVAWNSEGQISVSAGTIIAGKYRIYTFNSAGTQVWKYESNVDLRTLAYSPDGQILFVGTNSSRVIALNNQGKPIWQALAKAPIYGISVVGDRVVYADNLGAVGALDFQGKAIWTESYNESFIDVTASPSGTSLMLLDEKGNLNLISAETGKEITQLPLNNGAKHIHLDLSGKNLIAVGDHISLVHVAAMQSFDSSSSLHSIFIILAIIIGFIAICILTLRLMFSSPKMQQSILLTVKLTLKNKIAYLLILPTLFMLALFNYYPAYSAFYHSFTDWKPGLHTIFVGFDQFIKVFNSHYFWIGINNLFFLLVSRFLQLAAPLLVALMIFHLRSERAKYFMRNLFVYPLVVPSIVGILLWLFIYDRNFGVLNQVLAVFGLENLQHAWLGESATAMPALAFIGFPWIGAFALLIFYGGLISISSEVFEAGIMDGIGKFRRFWNIELPLLMGQMRLLLILTFIGTMQDFSLVYVTTQGGPFDSTYLPALELFFAATRFNDYGYASAMGIVLFMFILVGTIFQIRIKTSDQ</sequence>
<feature type="domain" description="ABC transmembrane type-1" evidence="8">
    <location>
        <begin position="438"/>
        <end position="654"/>
    </location>
</feature>
<protein>
    <submittedName>
        <fullName evidence="9">ABC transporter permease subunit</fullName>
    </submittedName>
</protein>
<dbReference type="Gene3D" id="1.10.3720.10">
    <property type="entry name" value="MetI-like"/>
    <property type="match status" value="1"/>
</dbReference>
<dbReference type="OrthoDB" id="145927at2"/>
<dbReference type="PANTHER" id="PTHR30193">
    <property type="entry name" value="ABC TRANSPORTER PERMEASE PROTEIN"/>
    <property type="match status" value="1"/>
</dbReference>
<feature type="transmembrane region" description="Helical" evidence="7">
    <location>
        <begin position="633"/>
        <end position="653"/>
    </location>
</feature>
<name>A0A6B8RUB6_9BACL</name>
<dbReference type="PANTHER" id="PTHR30193:SF41">
    <property type="entry name" value="DIACETYLCHITOBIOSE UPTAKE SYSTEM PERMEASE PROTEIN NGCF"/>
    <property type="match status" value="1"/>
</dbReference>
<dbReference type="InterPro" id="IPR035906">
    <property type="entry name" value="MetI-like_sf"/>
</dbReference>
<feature type="transmembrane region" description="Helical" evidence="7">
    <location>
        <begin position="478"/>
        <end position="497"/>
    </location>
</feature>
<evidence type="ECO:0000313" key="9">
    <source>
        <dbReference type="EMBL" id="QGQ99043.1"/>
    </source>
</evidence>
<dbReference type="InterPro" id="IPR018391">
    <property type="entry name" value="PQQ_b-propeller_rpt"/>
</dbReference>
<dbReference type="SUPFAM" id="SSF50998">
    <property type="entry name" value="Quinoprotein alcohol dehydrogenase-like"/>
    <property type="match status" value="1"/>
</dbReference>
<accession>A0A6B8RUB6</accession>
<dbReference type="RefSeq" id="WP_155704150.1">
    <property type="nucleotide sequence ID" value="NZ_CP034235.1"/>
</dbReference>
<dbReference type="Pfam" id="PF13360">
    <property type="entry name" value="PQQ_2"/>
    <property type="match status" value="2"/>
</dbReference>
<feature type="transmembrane region" description="Helical" evidence="7">
    <location>
        <begin position="442"/>
        <end position="466"/>
    </location>
</feature>
<dbReference type="InterPro" id="IPR011047">
    <property type="entry name" value="Quinoprotein_ADH-like_sf"/>
</dbReference>
<comment type="similarity">
    <text evidence="7">Belongs to the binding-protein-dependent transport system permease family.</text>
</comment>
<dbReference type="InterPro" id="IPR002372">
    <property type="entry name" value="PQQ_rpt_dom"/>
</dbReference>
<gene>
    <name evidence="9" type="ORF">EHS13_31285</name>
</gene>
<evidence type="ECO:0000256" key="2">
    <source>
        <dbReference type="ARBA" id="ARBA00022448"/>
    </source>
</evidence>
<evidence type="ECO:0000256" key="6">
    <source>
        <dbReference type="ARBA" id="ARBA00023136"/>
    </source>
</evidence>
<dbReference type="KEGG" id="ppsc:EHS13_31285"/>
<feature type="transmembrane region" description="Helical" evidence="7">
    <location>
        <begin position="531"/>
        <end position="553"/>
    </location>
</feature>
<keyword evidence="2 7" id="KW-0813">Transport</keyword>
<dbReference type="CDD" id="cd06261">
    <property type="entry name" value="TM_PBP2"/>
    <property type="match status" value="1"/>
</dbReference>
<dbReference type="GO" id="GO:0005886">
    <property type="term" value="C:plasma membrane"/>
    <property type="evidence" value="ECO:0007669"/>
    <property type="project" value="UniProtKB-SubCell"/>
</dbReference>
<dbReference type="InterPro" id="IPR015943">
    <property type="entry name" value="WD40/YVTN_repeat-like_dom_sf"/>
</dbReference>
<organism evidence="9 10">
    <name type="scientific">Paenibacillus psychroresistens</name>
    <dbReference type="NCBI Taxonomy" id="1778678"/>
    <lineage>
        <taxon>Bacteria</taxon>
        <taxon>Bacillati</taxon>
        <taxon>Bacillota</taxon>
        <taxon>Bacilli</taxon>
        <taxon>Bacillales</taxon>
        <taxon>Paenibacillaceae</taxon>
        <taxon>Paenibacillus</taxon>
    </lineage>
</organism>
<keyword evidence="10" id="KW-1185">Reference proteome</keyword>
<evidence type="ECO:0000256" key="1">
    <source>
        <dbReference type="ARBA" id="ARBA00004651"/>
    </source>
</evidence>
<evidence type="ECO:0000256" key="3">
    <source>
        <dbReference type="ARBA" id="ARBA00022475"/>
    </source>
</evidence>
<evidence type="ECO:0000256" key="4">
    <source>
        <dbReference type="ARBA" id="ARBA00022692"/>
    </source>
</evidence>
<evidence type="ECO:0000259" key="8">
    <source>
        <dbReference type="PROSITE" id="PS50928"/>
    </source>
</evidence>
<dbReference type="InterPro" id="IPR051393">
    <property type="entry name" value="ABC_transporter_permease"/>
</dbReference>
<proteinExistence type="inferred from homology"/>
<comment type="subcellular location">
    <subcellularLocation>
        <location evidence="1 7">Cell membrane</location>
        <topology evidence="1 7">Multi-pass membrane protein</topology>
    </subcellularLocation>
</comment>
<dbReference type="EMBL" id="CP034235">
    <property type="protein sequence ID" value="QGQ99043.1"/>
    <property type="molecule type" value="Genomic_DNA"/>
</dbReference>
<dbReference type="GO" id="GO:0055085">
    <property type="term" value="P:transmembrane transport"/>
    <property type="evidence" value="ECO:0007669"/>
    <property type="project" value="InterPro"/>
</dbReference>
<dbReference type="InterPro" id="IPR000515">
    <property type="entry name" value="MetI-like"/>
</dbReference>
<reference evidence="10" key="1">
    <citation type="submission" date="2018-11" db="EMBL/GenBank/DDBJ databases">
        <title>Complete genome sequence of Paenibacillus sp. ML311-T8.</title>
        <authorList>
            <person name="Nam Y.-D."/>
            <person name="Kang J."/>
            <person name="Chung W.-H."/>
            <person name="Park Y.S."/>
        </authorList>
    </citation>
    <scope>NUCLEOTIDE SEQUENCE [LARGE SCALE GENOMIC DNA]</scope>
    <source>
        <strain evidence="10">ML311-T8</strain>
    </source>
</reference>
<dbReference type="Gene3D" id="2.130.10.10">
    <property type="entry name" value="YVTN repeat-like/Quinoprotein amine dehydrogenase"/>
    <property type="match status" value="1"/>
</dbReference>
<feature type="transmembrane region" description="Helical" evidence="7">
    <location>
        <begin position="381"/>
        <end position="399"/>
    </location>
</feature>
<feature type="transmembrane region" description="Helical" evidence="7">
    <location>
        <begin position="17"/>
        <end position="39"/>
    </location>
</feature>